<evidence type="ECO:0000256" key="1">
    <source>
        <dbReference type="SAM" id="MobiDB-lite"/>
    </source>
</evidence>
<accession>A0ABR2Q6E7</accession>
<proteinExistence type="predicted"/>
<organism evidence="2 3">
    <name type="scientific">Hibiscus sabdariffa</name>
    <name type="common">roselle</name>
    <dbReference type="NCBI Taxonomy" id="183260"/>
    <lineage>
        <taxon>Eukaryota</taxon>
        <taxon>Viridiplantae</taxon>
        <taxon>Streptophyta</taxon>
        <taxon>Embryophyta</taxon>
        <taxon>Tracheophyta</taxon>
        <taxon>Spermatophyta</taxon>
        <taxon>Magnoliopsida</taxon>
        <taxon>eudicotyledons</taxon>
        <taxon>Gunneridae</taxon>
        <taxon>Pentapetalae</taxon>
        <taxon>rosids</taxon>
        <taxon>malvids</taxon>
        <taxon>Malvales</taxon>
        <taxon>Malvaceae</taxon>
        <taxon>Malvoideae</taxon>
        <taxon>Hibiscus</taxon>
    </lineage>
</organism>
<dbReference type="EMBL" id="JBBPBN010000045">
    <property type="protein sequence ID" value="KAK8996251.1"/>
    <property type="molecule type" value="Genomic_DNA"/>
</dbReference>
<feature type="region of interest" description="Disordered" evidence="1">
    <location>
        <begin position="305"/>
        <end position="333"/>
    </location>
</feature>
<gene>
    <name evidence="2" type="ORF">V6N11_076493</name>
</gene>
<sequence length="416" mass="45257">MPDNPSFPTLLVTAQSLGPDGRPLNCLPEVVLPQSLEQTCLSDSQEDARISKKAKEDNPSLDSLNVSLQNRTEGSKDGLLPGTVSYANMAARNPTSQEKSSDSLNFPKDDIVVLEYDYAIDCFGKIPSIKFSSRVHEQIDHNMQSSAGHDLSSENPKPSENELYGPWMTVDTQCCQNIPSNNNNKTTAPKAQRNEVVMGSRFSVLNVVEDVGVEMPVLPKVENITREGHVVAGAGNTKSQVIMPRPKTLKNAAYMQSNPPKKSKGVARNNDGKETDQPSIDQDVTIISQETSGKSDRHSAVTLFDRGYDNPFPSGGKLSKTRGSTGRTQGEGLRRGFSLKKPAELPPKPQHSLHDWMSSLSQQLQTSIAKEQAVVDGAVTLLVANAGHVPPIERLNPDRTSISPRAQAVPEMVMRP</sequence>
<evidence type="ECO:0000313" key="2">
    <source>
        <dbReference type="EMBL" id="KAK8996251.1"/>
    </source>
</evidence>
<feature type="region of interest" description="Disordered" evidence="1">
    <location>
        <begin position="42"/>
        <end position="64"/>
    </location>
</feature>
<feature type="region of interest" description="Disordered" evidence="1">
    <location>
        <begin position="254"/>
        <end position="281"/>
    </location>
</feature>
<keyword evidence="3" id="KW-1185">Reference proteome</keyword>
<reference evidence="2 3" key="1">
    <citation type="journal article" date="2024" name="G3 (Bethesda)">
        <title>Genome assembly of Hibiscus sabdariffa L. provides insights into metabolisms of medicinal natural products.</title>
        <authorList>
            <person name="Kim T."/>
        </authorList>
    </citation>
    <scope>NUCLEOTIDE SEQUENCE [LARGE SCALE GENOMIC DNA]</scope>
    <source>
        <strain evidence="2">TK-2024</strain>
        <tissue evidence="2">Old leaves</tissue>
    </source>
</reference>
<name>A0ABR2Q6E7_9ROSI</name>
<dbReference type="Proteomes" id="UP001396334">
    <property type="component" value="Unassembled WGS sequence"/>
</dbReference>
<evidence type="ECO:0000313" key="3">
    <source>
        <dbReference type="Proteomes" id="UP001396334"/>
    </source>
</evidence>
<feature type="region of interest" description="Disordered" evidence="1">
    <location>
        <begin position="1"/>
        <end position="22"/>
    </location>
</feature>
<protein>
    <submittedName>
        <fullName evidence="2">Uncharacterized protein</fullName>
    </submittedName>
</protein>
<comment type="caution">
    <text evidence="2">The sequence shown here is derived from an EMBL/GenBank/DDBJ whole genome shotgun (WGS) entry which is preliminary data.</text>
</comment>
<feature type="compositionally biased region" description="Basic and acidic residues" evidence="1">
    <location>
        <begin position="46"/>
        <end position="58"/>
    </location>
</feature>